<feature type="domain" description="TATA-binding protein interacting (TIP20)" evidence="4">
    <location>
        <begin position="1079"/>
        <end position="1233"/>
    </location>
</feature>
<dbReference type="InterPro" id="IPR016024">
    <property type="entry name" value="ARM-type_fold"/>
</dbReference>
<keyword evidence="2" id="KW-0677">Repeat</keyword>
<dbReference type="OrthoDB" id="6260732at2759"/>
<evidence type="ECO:0000256" key="2">
    <source>
        <dbReference type="ARBA" id="ARBA00022737"/>
    </source>
</evidence>
<dbReference type="Proteomes" id="UP000095023">
    <property type="component" value="Unassembled WGS sequence"/>
</dbReference>
<evidence type="ECO:0000256" key="1">
    <source>
        <dbReference type="ARBA" id="ARBA00007657"/>
    </source>
</evidence>
<dbReference type="PANTHER" id="PTHR12696">
    <property type="entry name" value="TIP120"/>
    <property type="match status" value="1"/>
</dbReference>
<dbReference type="InterPro" id="IPR013932">
    <property type="entry name" value="TATA-bd_TIP120"/>
</dbReference>
<evidence type="ECO:0000259" key="4">
    <source>
        <dbReference type="Pfam" id="PF08623"/>
    </source>
</evidence>
<comment type="similarity">
    <text evidence="1">Belongs to the CAND family.</text>
</comment>
<gene>
    <name evidence="5" type="ORF">CANCADRAFT_3756</name>
</gene>
<dbReference type="GO" id="GO:0010265">
    <property type="term" value="P:SCF complex assembly"/>
    <property type="evidence" value="ECO:0007669"/>
    <property type="project" value="InterPro"/>
</dbReference>
<dbReference type="Pfam" id="PF08623">
    <property type="entry name" value="TIP120"/>
    <property type="match status" value="1"/>
</dbReference>
<evidence type="ECO:0000256" key="3">
    <source>
        <dbReference type="ARBA" id="ARBA00022786"/>
    </source>
</evidence>
<proteinExistence type="inferred from homology"/>
<dbReference type="EMBL" id="KV453843">
    <property type="protein sequence ID" value="ODV89121.1"/>
    <property type="molecule type" value="Genomic_DNA"/>
</dbReference>
<dbReference type="AlphaFoldDB" id="A0A1E4TBK5"/>
<keyword evidence="6" id="KW-1185">Reference proteome</keyword>
<dbReference type="SUPFAM" id="SSF48371">
    <property type="entry name" value="ARM repeat"/>
    <property type="match status" value="1"/>
</dbReference>
<accession>A0A1E4TBK5</accession>
<dbReference type="InterPro" id="IPR039852">
    <property type="entry name" value="CAND1/CAND2"/>
</dbReference>
<organism evidence="5 6">
    <name type="scientific">Tortispora caseinolytica NRRL Y-17796</name>
    <dbReference type="NCBI Taxonomy" id="767744"/>
    <lineage>
        <taxon>Eukaryota</taxon>
        <taxon>Fungi</taxon>
        <taxon>Dikarya</taxon>
        <taxon>Ascomycota</taxon>
        <taxon>Saccharomycotina</taxon>
        <taxon>Trigonopsidomycetes</taxon>
        <taxon>Trigonopsidales</taxon>
        <taxon>Trigonopsidaceae</taxon>
        <taxon>Tortispora</taxon>
    </lineage>
</organism>
<reference evidence="6" key="1">
    <citation type="submission" date="2016-02" db="EMBL/GenBank/DDBJ databases">
        <title>Comparative genomics of biotechnologically important yeasts.</title>
        <authorList>
            <consortium name="DOE Joint Genome Institute"/>
            <person name="Riley R."/>
            <person name="Haridas S."/>
            <person name="Wolfe K.H."/>
            <person name="Lopes M.R."/>
            <person name="Hittinger C.T."/>
            <person name="Goker M."/>
            <person name="Salamov A."/>
            <person name="Wisecaver J."/>
            <person name="Long T.M."/>
            <person name="Aerts A.L."/>
            <person name="Barry K."/>
            <person name="Choi C."/>
            <person name="Clum A."/>
            <person name="Coughlan A.Y."/>
            <person name="Deshpande S."/>
            <person name="Douglass A.P."/>
            <person name="Hanson S.J."/>
            <person name="Klenk H.-P."/>
            <person name="Labutti K."/>
            <person name="Lapidus A."/>
            <person name="Lindquist E."/>
            <person name="Lipzen A."/>
            <person name="Meier-Kolthoff J.P."/>
            <person name="Ohm R.A."/>
            <person name="Otillar R.P."/>
            <person name="Pangilinan J."/>
            <person name="Peng Y."/>
            <person name="Rokas A."/>
            <person name="Rosa C.A."/>
            <person name="Scheuner C."/>
            <person name="Sibirny A.A."/>
            <person name="Slot J.C."/>
            <person name="Stielow J.B."/>
            <person name="Sun H."/>
            <person name="Kurtzman C.P."/>
            <person name="Blackwell M."/>
            <person name="Jeffries T.W."/>
            <person name="Grigoriev I.V."/>
        </authorList>
    </citation>
    <scope>NUCLEOTIDE SEQUENCE [LARGE SCALE GENOMIC DNA]</scope>
    <source>
        <strain evidence="6">NRRL Y-17796</strain>
    </source>
</reference>
<keyword evidence="3" id="KW-0833">Ubl conjugation pathway</keyword>
<protein>
    <recommendedName>
        <fullName evidence="4">TATA-binding protein interacting (TIP20) domain-containing protein</fullName>
    </recommendedName>
</protein>
<sequence length="1250" mass="138157">MSSFHRNIHAIEEKLHDPDADVRFMGLNDLSKFFSESSEILTSSEANRVFKDILPALDDVHADVQNEVVIVLSALAKLISIKDYNNLINKLLSKLSSIPITGSIITVNTSMELSIITSAIRAVVNNAPVTDNLSSLAFADVIHTILPLLTKSLDFADILTDITARYGSSFSPDTTSAILRTVLDEGINARNGAIRRSSENLFFALFVHLDQHTASSTIDLLASNLANVELSRPESVSANSTVLNIFLKLIKAKTLLNATSVKNLVMKTISIPTFSAYSSAHSDLLLDSALFTESALLLVESALAYYPESCSENATQIIDAALFYVKFNPNNLGDFDQNVDMDDFAGSEVDDDDALFEIEDEDDYDDDSWRLRKSAAQLLATLLITYQDSLLSYFSNSVMSLLQLCNDTSELVVAQGFSSLASLVNSLMSKKTSLQEGRLTSDGLALPSKRRRSEDISLSAHDNAASTLCNLLNQNVATLTSLIVLAILPASANVSAHYRLSSQPIVSLSPRWTAFQLVLSLTSSNFDVLSIWQQVSPGIEIFATDSSYAHVVQNILADIIEYINDDKLRPYFESLASMMINSLSASPQSHRVSVLSKLYAIGFSTYIDSSQALWDYLYRVFISKETDLEIRTEAGLSLIECCKVNPAPDSVIRVIEESISRLDDENTRITGLKMILELSKYKDVIACAQAQLILRIFESCIELLRQSNKVIRSTSSFILLNLSGLSIDSYIASSETIDCYLNKMALMLKDEDVSILEAGFGVFANFSHRLESSLLESLMNDLPEYVANQVIENSEDATVNLCRLISNISSVSKNLEICRRAYQTLLSANTTSTALAAKIASIFITEAHLNEEYKGLIRGTIENLQSNPQVASYYLSIIHCVGPVGPMESTEWLYKLIESSDLLEIRRAAAKALGAFICDKEYEIKSLLTKMSTEYALSGDLVTAVTEMVLNPAYVPFQDVFNEDIYEALFGLAYDGVSPASVLDVKTKVANCIATIGSSDPDKWLVILKENLSSESSERRGISIAAIAKIVSTLELSEYGYLIKDVISETLNLIEDQDIDNRQLALSALKVSIFCKFDLVEDNLSNIVTLALANCQPDESLIQIVQMGPFKHKVDNGFAVRRLSYEILLSLCNDYDQSLNSFSKEKILSACTRGLQDDQDIAVLSLRIIESIFNSNPVSFWESQFCDSIISGMQSLRDKKLKENSPRQEIELAEQFKTSLRRTAHGMAEKLKDLLIPDSIQTRVQLLEQF</sequence>
<dbReference type="Gene3D" id="1.25.10.10">
    <property type="entry name" value="Leucine-rich Repeat Variant"/>
    <property type="match status" value="1"/>
</dbReference>
<dbReference type="InterPro" id="IPR011989">
    <property type="entry name" value="ARM-like"/>
</dbReference>
<name>A0A1E4TBK5_9ASCO</name>
<evidence type="ECO:0000313" key="6">
    <source>
        <dbReference type="Proteomes" id="UP000095023"/>
    </source>
</evidence>
<evidence type="ECO:0000313" key="5">
    <source>
        <dbReference type="EMBL" id="ODV89121.1"/>
    </source>
</evidence>